<dbReference type="InterPro" id="IPR006619">
    <property type="entry name" value="PGRP_domain_met/bac"/>
</dbReference>
<dbReference type="InterPro" id="IPR036505">
    <property type="entry name" value="Amidase/PGRP_sf"/>
</dbReference>
<evidence type="ECO:0000313" key="5">
    <source>
        <dbReference type="Proteomes" id="UP000193804"/>
    </source>
</evidence>
<dbReference type="GO" id="GO:0009253">
    <property type="term" value="P:peptidoglycan catabolic process"/>
    <property type="evidence" value="ECO:0007669"/>
    <property type="project" value="InterPro"/>
</dbReference>
<dbReference type="Proteomes" id="UP000193804">
    <property type="component" value="Unassembled WGS sequence"/>
</dbReference>
<dbReference type="AlphaFoldDB" id="A0A1X7JIA8"/>
<reference evidence="5" key="1">
    <citation type="submission" date="2017-04" db="EMBL/GenBank/DDBJ databases">
        <authorList>
            <person name="Varghese N."/>
            <person name="Submissions S."/>
        </authorList>
    </citation>
    <scope>NUCLEOTIDE SEQUENCE [LARGE SCALE GENOMIC DNA]</scope>
    <source>
        <strain evidence="5">DSM 4125</strain>
    </source>
</reference>
<dbReference type="Gene3D" id="3.40.80.10">
    <property type="entry name" value="Peptidoglycan recognition protein-like"/>
    <property type="match status" value="1"/>
</dbReference>
<accession>A0A1X7JIA8</accession>
<dbReference type="PANTHER" id="PTHR11022">
    <property type="entry name" value="PEPTIDOGLYCAN RECOGNITION PROTEIN"/>
    <property type="match status" value="1"/>
</dbReference>
<gene>
    <name evidence="4" type="ORF">SAMN05661096_01639</name>
</gene>
<evidence type="ECO:0000259" key="3">
    <source>
        <dbReference type="SMART" id="SM00701"/>
    </source>
</evidence>
<evidence type="ECO:0000256" key="1">
    <source>
        <dbReference type="ARBA" id="ARBA00007553"/>
    </source>
</evidence>
<dbReference type="Pfam" id="PF01510">
    <property type="entry name" value="Amidase_2"/>
    <property type="match status" value="1"/>
</dbReference>
<protein>
    <submittedName>
        <fullName evidence="4">N-acetylmuramoyl-L-alanine amidase</fullName>
    </submittedName>
</protein>
<dbReference type="InterPro" id="IPR002502">
    <property type="entry name" value="Amidase_domain"/>
</dbReference>
<feature type="domain" description="Peptidoglycan recognition protein family" evidence="3">
    <location>
        <begin position="168"/>
        <end position="310"/>
    </location>
</feature>
<dbReference type="CDD" id="cd06583">
    <property type="entry name" value="PGRP"/>
    <property type="match status" value="1"/>
</dbReference>
<dbReference type="SUPFAM" id="SSF55846">
    <property type="entry name" value="N-acetylmuramoyl-L-alanine amidase-like"/>
    <property type="match status" value="1"/>
</dbReference>
<keyword evidence="5" id="KW-1185">Reference proteome</keyword>
<feature type="non-terminal residue" evidence="4">
    <location>
        <position position="378"/>
    </location>
</feature>
<dbReference type="SMART" id="SM00701">
    <property type="entry name" value="PGRP"/>
    <property type="match status" value="1"/>
</dbReference>
<dbReference type="PANTHER" id="PTHR11022:SF41">
    <property type="entry name" value="PEPTIDOGLYCAN-RECOGNITION PROTEIN LC-RELATED"/>
    <property type="match status" value="1"/>
</dbReference>
<dbReference type="GO" id="GO:0008745">
    <property type="term" value="F:N-acetylmuramoyl-L-alanine amidase activity"/>
    <property type="evidence" value="ECO:0007669"/>
    <property type="project" value="InterPro"/>
</dbReference>
<dbReference type="EMBL" id="FXAW01000003">
    <property type="protein sequence ID" value="SMG27670.1"/>
    <property type="molecule type" value="Genomic_DNA"/>
</dbReference>
<sequence>MAYSVYFMFNSIYFPLRDLYLSVSQLSYMRKVFTLFINIISIQLQAQEGNIHTSFPLNNDANQRMIQESNFSFTAIALKSKEIRDFSSIGFINSADTIYFNNDLHSDNADGYFHSSLIHFEQAIKSIDLYIPSEVQDLNVVLINGSGEYSDFSPRKTIMNQSSDCELSGVVQQSEWRVGLPEPSYTRIFTDTGNMIVHHSAGSNNTIDFTQAVRDIYIYHTQENGWSDIGYNYLVAPNGTVYAGRDPAGGEQDQVMGAHFCGSNSNTMGICLMGNYETIEPTSELLESLESLISWKAFKDDLPVLESKFHPLNPELGVIAGHRDGCSTLCPGDNVYLKLQEIRENVNSQLVICRDDNGGVGDGGEDDGGEGDDDGGDG</sequence>
<dbReference type="GO" id="GO:0008270">
    <property type="term" value="F:zinc ion binding"/>
    <property type="evidence" value="ECO:0007669"/>
    <property type="project" value="InterPro"/>
</dbReference>
<name>A0A1X7JIA8_9BACT</name>
<proteinExistence type="inferred from homology"/>
<evidence type="ECO:0000313" key="4">
    <source>
        <dbReference type="EMBL" id="SMG27670.1"/>
    </source>
</evidence>
<dbReference type="InterPro" id="IPR015510">
    <property type="entry name" value="PGRP"/>
</dbReference>
<organism evidence="4 5">
    <name type="scientific">Marivirga sericea</name>
    <dbReference type="NCBI Taxonomy" id="1028"/>
    <lineage>
        <taxon>Bacteria</taxon>
        <taxon>Pseudomonadati</taxon>
        <taxon>Bacteroidota</taxon>
        <taxon>Cytophagia</taxon>
        <taxon>Cytophagales</taxon>
        <taxon>Marivirgaceae</taxon>
        <taxon>Marivirga</taxon>
    </lineage>
</organism>
<comment type="similarity">
    <text evidence="1">Belongs to the N-acetylmuramoyl-L-alanine amidase 2 family.</text>
</comment>
<evidence type="ECO:0000256" key="2">
    <source>
        <dbReference type="SAM" id="MobiDB-lite"/>
    </source>
</evidence>
<feature type="compositionally biased region" description="Acidic residues" evidence="2">
    <location>
        <begin position="363"/>
        <end position="378"/>
    </location>
</feature>
<feature type="region of interest" description="Disordered" evidence="2">
    <location>
        <begin position="357"/>
        <end position="378"/>
    </location>
</feature>
<dbReference type="STRING" id="1028.SAMN05661096_01639"/>